<protein>
    <submittedName>
        <fullName evidence="2">Uncharacterized protein</fullName>
    </submittedName>
</protein>
<evidence type="ECO:0000313" key="3">
    <source>
        <dbReference type="Proteomes" id="UP000193144"/>
    </source>
</evidence>
<proteinExistence type="predicted"/>
<name>A0A1Y1YPJ7_9PLEO</name>
<comment type="caution">
    <text evidence="2">The sequence shown here is derived from an EMBL/GenBank/DDBJ whole genome shotgun (WGS) entry which is preliminary data.</text>
</comment>
<keyword evidence="3" id="KW-1185">Reference proteome</keyword>
<evidence type="ECO:0000313" key="2">
    <source>
        <dbReference type="EMBL" id="ORX99686.1"/>
    </source>
</evidence>
<feature type="region of interest" description="Disordered" evidence="1">
    <location>
        <begin position="199"/>
        <end position="239"/>
    </location>
</feature>
<reference evidence="2 3" key="1">
    <citation type="submission" date="2016-07" db="EMBL/GenBank/DDBJ databases">
        <title>Pervasive Adenine N6-methylation of Active Genes in Fungi.</title>
        <authorList>
            <consortium name="DOE Joint Genome Institute"/>
            <person name="Mondo S.J."/>
            <person name="Dannebaum R.O."/>
            <person name="Kuo R.C."/>
            <person name="Labutti K."/>
            <person name="Haridas S."/>
            <person name="Kuo A."/>
            <person name="Salamov A."/>
            <person name="Ahrendt S.R."/>
            <person name="Lipzen A."/>
            <person name="Sullivan W."/>
            <person name="Andreopoulos W.B."/>
            <person name="Clum A."/>
            <person name="Lindquist E."/>
            <person name="Daum C."/>
            <person name="Ramamoorthy G.K."/>
            <person name="Gryganskyi A."/>
            <person name="Culley D."/>
            <person name="Magnuson J.K."/>
            <person name="James T.Y."/>
            <person name="O'Malley M.A."/>
            <person name="Stajich J.E."/>
            <person name="Spatafora J.W."/>
            <person name="Visel A."/>
            <person name="Grigoriev I.V."/>
        </authorList>
    </citation>
    <scope>NUCLEOTIDE SEQUENCE [LARGE SCALE GENOMIC DNA]</scope>
    <source>
        <strain evidence="2 3">CBS 115471</strain>
    </source>
</reference>
<organism evidence="2 3">
    <name type="scientific">Clohesyomyces aquaticus</name>
    <dbReference type="NCBI Taxonomy" id="1231657"/>
    <lineage>
        <taxon>Eukaryota</taxon>
        <taxon>Fungi</taxon>
        <taxon>Dikarya</taxon>
        <taxon>Ascomycota</taxon>
        <taxon>Pezizomycotina</taxon>
        <taxon>Dothideomycetes</taxon>
        <taxon>Pleosporomycetidae</taxon>
        <taxon>Pleosporales</taxon>
        <taxon>Lindgomycetaceae</taxon>
        <taxon>Clohesyomyces</taxon>
    </lineage>
</organism>
<dbReference type="Proteomes" id="UP000193144">
    <property type="component" value="Unassembled WGS sequence"/>
</dbReference>
<dbReference type="AlphaFoldDB" id="A0A1Y1YPJ7"/>
<dbReference type="EMBL" id="MCFA01000194">
    <property type="protein sequence ID" value="ORX99686.1"/>
    <property type="molecule type" value="Genomic_DNA"/>
</dbReference>
<sequence>MATANGETTKIQWDDRNRQMYVGKSHMGGVVKMAYKVDLDSGLLFTHFHFDNFCLSDPTLIKEYHEAFLVDSEAPGTEIANLRTIWLAHFKTIEVSNIREKIRFDDRLKRMRITISLGNEEIRMDCMKTSKAGKVEVNAQFHASAVLRPRSALLDIVVPALNVSQKTLIRELSDAGDWEAAAINMWMDRYGNPCYEDLPKSPAKRAAPTGNNDSSDLHHPASRSKLSAHTIKSEPEANN</sequence>
<gene>
    <name evidence="2" type="ORF">BCR34DRAFT_592822</name>
</gene>
<accession>A0A1Y1YPJ7</accession>
<evidence type="ECO:0000256" key="1">
    <source>
        <dbReference type="SAM" id="MobiDB-lite"/>
    </source>
</evidence>